<gene>
    <name evidence="2" type="ORF">GSF22_10440</name>
</gene>
<name>A0ABS3VPI7_MICEH</name>
<dbReference type="PANTHER" id="PTHR35400">
    <property type="entry name" value="SLR1083 PROTEIN"/>
    <property type="match status" value="1"/>
</dbReference>
<evidence type="ECO:0000259" key="1">
    <source>
        <dbReference type="Pfam" id="PF05685"/>
    </source>
</evidence>
<keyword evidence="2" id="KW-0378">Hydrolase</keyword>
<dbReference type="Proteomes" id="UP000823521">
    <property type="component" value="Unassembled WGS sequence"/>
</dbReference>
<dbReference type="RefSeq" id="WP_208813323.1">
    <property type="nucleotide sequence ID" value="NZ_WVUH01000066.1"/>
</dbReference>
<dbReference type="SUPFAM" id="SSF52980">
    <property type="entry name" value="Restriction endonuclease-like"/>
    <property type="match status" value="1"/>
</dbReference>
<feature type="domain" description="Putative restriction endonuclease" evidence="1">
    <location>
        <begin position="18"/>
        <end position="177"/>
    </location>
</feature>
<keyword evidence="2" id="KW-0255">Endonuclease</keyword>
<dbReference type="CDD" id="cd06260">
    <property type="entry name" value="DUF820-like"/>
    <property type="match status" value="1"/>
</dbReference>
<dbReference type="Gene3D" id="3.90.1570.10">
    <property type="entry name" value="tt1808, chain A"/>
    <property type="match status" value="1"/>
</dbReference>
<dbReference type="EMBL" id="WVUH01000066">
    <property type="protein sequence ID" value="MBO4206422.1"/>
    <property type="molecule type" value="Genomic_DNA"/>
</dbReference>
<accession>A0ABS3VPI7</accession>
<evidence type="ECO:0000313" key="3">
    <source>
        <dbReference type="Proteomes" id="UP000823521"/>
    </source>
</evidence>
<dbReference type="InterPro" id="IPR011335">
    <property type="entry name" value="Restrct_endonuc-II-like"/>
</dbReference>
<dbReference type="Pfam" id="PF05685">
    <property type="entry name" value="Uma2"/>
    <property type="match status" value="1"/>
</dbReference>
<dbReference type="GO" id="GO:0004519">
    <property type="term" value="F:endonuclease activity"/>
    <property type="evidence" value="ECO:0007669"/>
    <property type="project" value="UniProtKB-KW"/>
</dbReference>
<keyword evidence="3" id="KW-1185">Reference proteome</keyword>
<dbReference type="PANTHER" id="PTHR35400:SF3">
    <property type="entry name" value="SLL1072 PROTEIN"/>
    <property type="match status" value="1"/>
</dbReference>
<dbReference type="InterPro" id="IPR012296">
    <property type="entry name" value="Nuclease_put_TT1808"/>
</dbReference>
<comment type="caution">
    <text evidence="2">The sequence shown here is derived from an EMBL/GenBank/DDBJ whole genome shotgun (WGS) entry which is preliminary data.</text>
</comment>
<sequence>MAQPSFDWQPPAEGWREDDLLRLPEDGQRYELVDGSLHVTPPADDDHHELADEIRLALRGAAPPGWRVIREIGLRVPAGNLIPDLTVLRPGAPRGVRWHEPLHVALVVEVESPGSRRHDRFTKPALYAEAGIESYWRIERTDLGPAAHLYQRAKIGHYELVGSVGPADQLRVELPFAVTVVPAAWTA</sequence>
<keyword evidence="2" id="KW-0540">Nuclease</keyword>
<protein>
    <submittedName>
        <fullName evidence="2">Uma2 family endonuclease</fullName>
    </submittedName>
</protein>
<reference evidence="2 3" key="1">
    <citation type="submission" date="2019-12" db="EMBL/GenBank/DDBJ databases">
        <title>Whole genome sequencing of endophytic Actinobacterium Micromonospora sp. MPMI6T.</title>
        <authorList>
            <person name="Evv R."/>
            <person name="Podile A.R."/>
        </authorList>
    </citation>
    <scope>NUCLEOTIDE SEQUENCE [LARGE SCALE GENOMIC DNA]</scope>
    <source>
        <strain evidence="2 3">MPMI6</strain>
    </source>
</reference>
<proteinExistence type="predicted"/>
<evidence type="ECO:0000313" key="2">
    <source>
        <dbReference type="EMBL" id="MBO4206422.1"/>
    </source>
</evidence>
<organism evidence="2 3">
    <name type="scientific">Micromonospora echinofusca</name>
    <dbReference type="NCBI Taxonomy" id="47858"/>
    <lineage>
        <taxon>Bacteria</taxon>
        <taxon>Bacillati</taxon>
        <taxon>Actinomycetota</taxon>
        <taxon>Actinomycetes</taxon>
        <taxon>Micromonosporales</taxon>
        <taxon>Micromonosporaceae</taxon>
        <taxon>Micromonospora</taxon>
    </lineage>
</organism>
<dbReference type="InterPro" id="IPR008538">
    <property type="entry name" value="Uma2"/>
</dbReference>